<dbReference type="Gene3D" id="2.60.120.290">
    <property type="entry name" value="Spermadhesin, CUB domain"/>
    <property type="match status" value="2"/>
</dbReference>
<evidence type="ECO:0000256" key="2">
    <source>
        <dbReference type="ARBA" id="ARBA00023157"/>
    </source>
</evidence>
<reference evidence="5 6" key="1">
    <citation type="submission" date="2022-05" db="EMBL/GenBank/DDBJ databases">
        <authorList>
            <consortium name="Genoscope - CEA"/>
            <person name="William W."/>
        </authorList>
    </citation>
    <scope>NUCLEOTIDE SEQUENCE [LARGE SCALE GENOMIC DNA]</scope>
</reference>
<keyword evidence="2" id="KW-1015">Disulfide bond</keyword>
<evidence type="ECO:0000256" key="3">
    <source>
        <dbReference type="PROSITE-ProRule" id="PRU00059"/>
    </source>
</evidence>
<dbReference type="PANTHER" id="PTHR24251:SF30">
    <property type="entry name" value="MEMBRANE FRIZZLED-RELATED PROTEIN"/>
    <property type="match status" value="1"/>
</dbReference>
<evidence type="ECO:0000313" key="6">
    <source>
        <dbReference type="Proteomes" id="UP001159427"/>
    </source>
</evidence>
<feature type="domain" description="CUB" evidence="4">
    <location>
        <begin position="7"/>
        <end position="122"/>
    </location>
</feature>
<dbReference type="InterPro" id="IPR000859">
    <property type="entry name" value="CUB_dom"/>
</dbReference>
<dbReference type="InterPro" id="IPR035914">
    <property type="entry name" value="Sperma_CUB_dom_sf"/>
</dbReference>
<name>A0ABN8M5F6_9CNID</name>
<evidence type="ECO:0000313" key="5">
    <source>
        <dbReference type="EMBL" id="CAH3023607.1"/>
    </source>
</evidence>
<dbReference type="Proteomes" id="UP001159427">
    <property type="component" value="Unassembled WGS sequence"/>
</dbReference>
<evidence type="ECO:0000259" key="4">
    <source>
        <dbReference type="PROSITE" id="PS01180"/>
    </source>
</evidence>
<feature type="non-terminal residue" evidence="5">
    <location>
        <position position="1"/>
    </location>
</feature>
<protein>
    <recommendedName>
        <fullName evidence="4">CUB domain-containing protein</fullName>
    </recommendedName>
</protein>
<comment type="caution">
    <text evidence="5">The sequence shown here is derived from an EMBL/GenBank/DDBJ whole genome shotgun (WGS) entry which is preliminary data.</text>
</comment>
<dbReference type="SUPFAM" id="SSF49854">
    <property type="entry name" value="Spermadhesin, CUB domain"/>
    <property type="match status" value="2"/>
</dbReference>
<dbReference type="PANTHER" id="PTHR24251">
    <property type="entry name" value="OVOCHYMASE-RELATED"/>
    <property type="match status" value="1"/>
</dbReference>
<keyword evidence="1" id="KW-0677">Repeat</keyword>
<organism evidence="5 6">
    <name type="scientific">Porites evermanni</name>
    <dbReference type="NCBI Taxonomy" id="104178"/>
    <lineage>
        <taxon>Eukaryota</taxon>
        <taxon>Metazoa</taxon>
        <taxon>Cnidaria</taxon>
        <taxon>Anthozoa</taxon>
        <taxon>Hexacorallia</taxon>
        <taxon>Scleractinia</taxon>
        <taxon>Fungiina</taxon>
        <taxon>Poritidae</taxon>
        <taxon>Porites</taxon>
    </lineage>
</organism>
<dbReference type="PROSITE" id="PS01180">
    <property type="entry name" value="CUB"/>
    <property type="match status" value="2"/>
</dbReference>
<feature type="non-terminal residue" evidence="5">
    <location>
        <position position="260"/>
    </location>
</feature>
<sequence>LSYAAFCDKTFSSLYGRITSPDYSSRSSYANNQNCQFDIRVSSGYVVRLTWTTFDVKGDMPNCYDDYVEIYIGCSRKSIGKYCSDNSYKPHDIYSPDNCLRIKFRSDSSGSGKGFEAAYSSISKLSSGFCYSEYFPKTLSSNSGIMNSGNWPKGYPSFQDCYWKIEVGDDKRIKIAFMDFDLDYDSGCDDDKVKVKGGSSSRSYDSSTTVRNSMCGSKSPFFITSSYDRIWIRFKSNSRNRDRGFVAGYVLYKDSSRSCT</sequence>
<gene>
    <name evidence="5" type="ORF">PEVE_00019893</name>
</gene>
<dbReference type="Pfam" id="PF00431">
    <property type="entry name" value="CUB"/>
    <property type="match status" value="2"/>
</dbReference>
<accession>A0ABN8M5F6</accession>
<keyword evidence="6" id="KW-1185">Reference proteome</keyword>
<comment type="caution">
    <text evidence="3">Lacks conserved residue(s) required for the propagation of feature annotation.</text>
</comment>
<feature type="domain" description="CUB" evidence="4">
    <location>
        <begin position="130"/>
        <end position="252"/>
    </location>
</feature>
<dbReference type="SMART" id="SM00042">
    <property type="entry name" value="CUB"/>
    <property type="match status" value="2"/>
</dbReference>
<dbReference type="EMBL" id="CALNXI010000268">
    <property type="protein sequence ID" value="CAH3023607.1"/>
    <property type="molecule type" value="Genomic_DNA"/>
</dbReference>
<evidence type="ECO:0000256" key="1">
    <source>
        <dbReference type="ARBA" id="ARBA00022737"/>
    </source>
</evidence>
<proteinExistence type="predicted"/>
<dbReference type="CDD" id="cd00041">
    <property type="entry name" value="CUB"/>
    <property type="match status" value="2"/>
</dbReference>